<dbReference type="PANTHER" id="PTHR46277">
    <property type="entry name" value="OS03G0850700 PROTEIN"/>
    <property type="match status" value="1"/>
</dbReference>
<dbReference type="STRING" id="981085.W9QF20"/>
<dbReference type="SUPFAM" id="SSF52087">
    <property type="entry name" value="CRAL/TRIO domain"/>
    <property type="match status" value="1"/>
</dbReference>
<feature type="domain" description="CRAL-TRIO" evidence="2">
    <location>
        <begin position="68"/>
        <end position="249"/>
    </location>
</feature>
<dbReference type="PANTHER" id="PTHR46277:SF7">
    <property type="entry name" value="CRAL-TRIO DOMAIN-CONTAINING PROTEIN"/>
    <property type="match status" value="1"/>
</dbReference>
<organism evidence="3 4">
    <name type="scientific">Morus notabilis</name>
    <dbReference type="NCBI Taxonomy" id="981085"/>
    <lineage>
        <taxon>Eukaryota</taxon>
        <taxon>Viridiplantae</taxon>
        <taxon>Streptophyta</taxon>
        <taxon>Embryophyta</taxon>
        <taxon>Tracheophyta</taxon>
        <taxon>Spermatophyta</taxon>
        <taxon>Magnoliopsida</taxon>
        <taxon>eudicotyledons</taxon>
        <taxon>Gunneridae</taxon>
        <taxon>Pentapetalae</taxon>
        <taxon>rosids</taxon>
        <taxon>fabids</taxon>
        <taxon>Rosales</taxon>
        <taxon>Moraceae</taxon>
        <taxon>Moreae</taxon>
        <taxon>Morus</taxon>
    </lineage>
</organism>
<dbReference type="Gene3D" id="3.40.525.10">
    <property type="entry name" value="CRAL-TRIO lipid binding domain"/>
    <property type="match status" value="1"/>
</dbReference>
<proteinExistence type="predicted"/>
<sequence>METNQENSPLTQMRKSVQKLGSSTENYSEATLMRFLVARSMEPEKAAKMFVQWQKWRASLVPNGFIADSEVPDELEARKIYLQGLSTKGHPLMIVKGSKHYPSKDHLQFKKFVAHLLDKTIARYPSIALICQCLSEGKGSPKEREIGNEKLIGILDLQHISYKNVDVRGLITGFQFLQAYYPERLAKCFLLHMPWFFESIWKMISRFLDKATLEKIVIVTNEDERTKFIKEVGEETLPEEYGGKAKLRALQDVQLAPLDD</sequence>
<dbReference type="Proteomes" id="UP000030645">
    <property type="component" value="Unassembled WGS sequence"/>
</dbReference>
<dbReference type="InterPro" id="IPR001251">
    <property type="entry name" value="CRAL-TRIO_dom"/>
</dbReference>
<evidence type="ECO:0000313" key="3">
    <source>
        <dbReference type="EMBL" id="EXB32322.1"/>
    </source>
</evidence>
<evidence type="ECO:0000256" key="1">
    <source>
        <dbReference type="SAM" id="MobiDB-lite"/>
    </source>
</evidence>
<gene>
    <name evidence="3" type="ORF">L484_005526</name>
</gene>
<reference evidence="4" key="1">
    <citation type="submission" date="2013-01" db="EMBL/GenBank/DDBJ databases">
        <title>Draft Genome Sequence of a Mulberry Tree, Morus notabilis C.K. Schneid.</title>
        <authorList>
            <person name="He N."/>
            <person name="Zhao S."/>
        </authorList>
    </citation>
    <scope>NUCLEOTIDE SEQUENCE</scope>
</reference>
<evidence type="ECO:0000259" key="2">
    <source>
        <dbReference type="PROSITE" id="PS50191"/>
    </source>
</evidence>
<dbReference type="SUPFAM" id="SSF46938">
    <property type="entry name" value="CRAL/TRIO N-terminal domain"/>
    <property type="match status" value="1"/>
</dbReference>
<keyword evidence="4" id="KW-1185">Reference proteome</keyword>
<evidence type="ECO:0000313" key="4">
    <source>
        <dbReference type="Proteomes" id="UP000030645"/>
    </source>
</evidence>
<dbReference type="CDD" id="cd00170">
    <property type="entry name" value="SEC14"/>
    <property type="match status" value="1"/>
</dbReference>
<accession>W9QF20</accession>
<dbReference type="PROSITE" id="PS50191">
    <property type="entry name" value="CRAL_TRIO"/>
    <property type="match status" value="1"/>
</dbReference>
<feature type="region of interest" description="Disordered" evidence="1">
    <location>
        <begin position="1"/>
        <end position="22"/>
    </location>
</feature>
<dbReference type="eggNOG" id="KOG1470">
    <property type="taxonomic scope" value="Eukaryota"/>
</dbReference>
<protein>
    <recommendedName>
        <fullName evidence="2">CRAL-TRIO domain-containing protein</fullName>
    </recommendedName>
</protein>
<dbReference type="InterPro" id="IPR036865">
    <property type="entry name" value="CRAL-TRIO_dom_sf"/>
</dbReference>
<dbReference type="SMART" id="SM00516">
    <property type="entry name" value="SEC14"/>
    <property type="match status" value="1"/>
</dbReference>
<dbReference type="InterPro" id="IPR036273">
    <property type="entry name" value="CRAL/TRIO_N_dom_sf"/>
</dbReference>
<dbReference type="AlphaFoldDB" id="W9QF20"/>
<name>W9QF20_9ROSA</name>
<dbReference type="Pfam" id="PF00650">
    <property type="entry name" value="CRAL_TRIO"/>
    <property type="match status" value="1"/>
</dbReference>
<dbReference type="EMBL" id="KE343523">
    <property type="protein sequence ID" value="EXB32322.1"/>
    <property type="molecule type" value="Genomic_DNA"/>
</dbReference>